<keyword evidence="3" id="KW-1185">Reference proteome</keyword>
<dbReference type="Pfam" id="PF14252">
    <property type="entry name" value="DUF4347"/>
    <property type="match status" value="1"/>
</dbReference>
<dbReference type="Pfam" id="PF17963">
    <property type="entry name" value="Big_9"/>
    <property type="match status" value="7"/>
</dbReference>
<evidence type="ECO:0000313" key="3">
    <source>
        <dbReference type="Proteomes" id="UP000248857"/>
    </source>
</evidence>
<dbReference type="OrthoDB" id="581389at2"/>
<reference evidence="2 3" key="1">
    <citation type="journal article" date="2018" name="Sci. Rep.">
        <title>A novel species of the marine cyanobacterium Acaryochloris with a unique pigment content and lifestyle.</title>
        <authorList>
            <person name="Partensky F."/>
            <person name="Six C."/>
            <person name="Ratin M."/>
            <person name="Garczarek L."/>
            <person name="Vaulot D."/>
            <person name="Probert I."/>
            <person name="Calteau A."/>
            <person name="Gourvil P."/>
            <person name="Marie D."/>
            <person name="Grebert T."/>
            <person name="Bouchier C."/>
            <person name="Le Panse S."/>
            <person name="Gachenot M."/>
            <person name="Rodriguez F."/>
            <person name="Garrido J.L."/>
        </authorList>
    </citation>
    <scope>NUCLEOTIDE SEQUENCE [LARGE SCALE GENOMIC DNA]</scope>
    <source>
        <strain evidence="2 3">RCC1774</strain>
    </source>
</reference>
<dbReference type="GO" id="GO:0005509">
    <property type="term" value="F:calcium ion binding"/>
    <property type="evidence" value="ECO:0007669"/>
    <property type="project" value="InterPro"/>
</dbReference>
<evidence type="ECO:0000313" key="2">
    <source>
        <dbReference type="EMBL" id="PZD72635.1"/>
    </source>
</evidence>
<accession>A0A2W1JMF4</accession>
<dbReference type="PRINTS" id="PR00313">
    <property type="entry name" value="CABNDNGRPT"/>
</dbReference>
<dbReference type="InterPro" id="IPR018511">
    <property type="entry name" value="Hemolysin-typ_Ca-bd_CS"/>
</dbReference>
<proteinExistence type="predicted"/>
<comment type="caution">
    <text evidence="2">The sequence shown here is derived from an EMBL/GenBank/DDBJ whole genome shotgun (WGS) entry which is preliminary data.</text>
</comment>
<dbReference type="Proteomes" id="UP000248857">
    <property type="component" value="Unassembled WGS sequence"/>
</dbReference>
<dbReference type="InterPro" id="IPR025592">
    <property type="entry name" value="DUF4347"/>
</dbReference>
<dbReference type="InterPro" id="IPR001343">
    <property type="entry name" value="Hemolysn_Ca-bd"/>
</dbReference>
<feature type="domain" description="DUF4347" evidence="1">
    <location>
        <begin position="24"/>
        <end position="185"/>
    </location>
</feature>
<dbReference type="NCBIfam" id="NF012211">
    <property type="entry name" value="tand_rpt_95"/>
    <property type="match status" value="7"/>
</dbReference>
<dbReference type="InterPro" id="IPR011049">
    <property type="entry name" value="Serralysin-like_metalloprot_C"/>
</dbReference>
<dbReference type="Gene3D" id="2.150.10.10">
    <property type="entry name" value="Serralysin-like metalloprotease, C-terminal"/>
    <property type="match status" value="2"/>
</dbReference>
<dbReference type="SUPFAM" id="SSF51120">
    <property type="entry name" value="beta-Roll"/>
    <property type="match status" value="2"/>
</dbReference>
<evidence type="ECO:0000259" key="1">
    <source>
        <dbReference type="Pfam" id="PF14252"/>
    </source>
</evidence>
<dbReference type="PANTHER" id="PTHR34720">
    <property type="entry name" value="MICROCYSTIN DEPENDENT PROTEIN"/>
    <property type="match status" value="1"/>
</dbReference>
<dbReference type="PROSITE" id="PS00330">
    <property type="entry name" value="HEMOLYSIN_CALCIUM"/>
    <property type="match status" value="1"/>
</dbReference>
<organism evidence="2 3">
    <name type="scientific">Acaryochloris thomasi RCC1774</name>
    <dbReference type="NCBI Taxonomy" id="1764569"/>
    <lineage>
        <taxon>Bacteria</taxon>
        <taxon>Bacillati</taxon>
        <taxon>Cyanobacteriota</taxon>
        <taxon>Cyanophyceae</taxon>
        <taxon>Acaryochloridales</taxon>
        <taxon>Acaryochloridaceae</taxon>
        <taxon>Acaryochloris</taxon>
        <taxon>Acaryochloris thomasi</taxon>
    </lineage>
</organism>
<protein>
    <submittedName>
        <fullName evidence="2">Leukotoxin</fullName>
    </submittedName>
</protein>
<dbReference type="AlphaFoldDB" id="A0A2W1JMF4"/>
<dbReference type="Pfam" id="PF00353">
    <property type="entry name" value="HemolysinCabind"/>
    <property type="match status" value="2"/>
</dbReference>
<gene>
    <name evidence="2" type="primary">ltxA_14</name>
    <name evidence="2" type="ORF">C1752_03471</name>
</gene>
<dbReference type="RefSeq" id="WP_110986909.1">
    <property type="nucleotide sequence ID" value="NZ_CAWNWM010000009.1"/>
</dbReference>
<dbReference type="PANTHER" id="PTHR34720:SF9">
    <property type="entry name" value="BLR4714 PROTEIN"/>
    <property type="match status" value="1"/>
</dbReference>
<name>A0A2W1JMF4_9CYAN</name>
<dbReference type="EMBL" id="PQWO01000009">
    <property type="protein sequence ID" value="PZD72635.1"/>
    <property type="molecule type" value="Genomic_DNA"/>
</dbReference>
<dbReference type="Gene3D" id="2.60.40.2810">
    <property type="match status" value="7"/>
</dbReference>
<sequence length="1226" mass="124715">MHSTTLLQSCDRNDLQRPALKQTLVIVDSNVDQLQMLLDDVSPHSHVVVLRPDQDGISQISAALEHYDRPIDLHLVSHGSAGRLQLGNTELSFETLEQHLEQIKSWSQVLKGADLHIYGCQVAKGATGHLFLQQLHQLTGANISASSQSIGRTNLEAHWELDVQVGTPQAAFIFSQELQQNYTGHFVITVSVNTTDLVESEETPFVITFTSDDPIDPTDPPIIRFTSSEGVAGLTRFSLLGNVPSGVTINPASIFGSEFEFVEFGVTGSGANITIPTANVDDNEGRAEAFPQDVEGENETLSFSFEIIDGGANDATLAPGSDSVTVTFFEEPVPVNTPPDAVNDTATTDAGAAVGINVLANDTDADAGDVLSVNAVGDATSGTTALNDDGTVTYTPDDGFVGDDSFTYDVTDGNGGTDTATVNVTVNEVVVPNVDPDAVNDSATIDAGGVATINVLANDTDSDGGTVVVDAVGDAANGTTAITVNGNVTYTPNDGFVGDDSFTYDISDGQGGTDTATVTVTVNEVIVPNVDPDAVNDTATTDAGVAATINVLANDTDSDGGTVVVDAVGDATSGTTALNDDGTVTYTPDDGFVGDDSFTYDVSDGQGGTDTATVNVTVNEVIVPNIDPDAVNDTATTNAGEAATINVLANDTDSDGGTVVVDAVGDPTSGTTALNDDGTVTYTPDDGFVGDDSFTYDVSDGQGGTDTATVNVTVNEVVVPNVDPDAVNDTATTDAGVAATINVLANDTDSDGGTVVVDAVGDATSGTTALNDDGTVTYTPNDGFVGDDSFTYDVSDGQGGTDTATVNVTVNEVVVPNIPPDAVDDSATTDAGVAAIIDVLANDTDSDGGAVVVDAVGDATSGIAALNDDGTVTYTPNDGFVGDDSFTYDVSDGQGGTDTATVNVTVSDVIAPNGNPDAVDDSVTTDAGVAAIVNVLANDTDPDGDPITVDAVGDATSGTTALNDDGTVTYTPNDGFVGDDSFTYDVSDGNGGTDTAVVSVSVLDDGGAAPDIVGTGGRDFLRGTDGDDTIKGLGSKDLIIAKGGSDQIHGGAGSDRVFGGSGNDLIYGNRGRDVLLGQNGNDRISGGENNDTLIGGKGNDVLSGDANRDVIIGGRGNDVLMGVTGDDILIGGRGQDTFVFGNGDGTDTVFDFTTGTDFIGLVDGELAFSDLDISQNGFITTLGVTETGETLARLIGVDAENLTADQFVTVPDVSDVATLPDDFSVI</sequence>